<sequence>MQAASPLAVALYAMMAVTLSAEEVAVLGSPPSPFQKISFDAVAQAIITLQTYPEHLWSSFLPTLSTFRMEGLLGLSLLANVIVSFLGRRANKCIARSVILAVTSVLREEFAGVGFNNHLFVLDGGHLVKSYATWRRAFDRAWLHIKLPSRQNSLSYLGRLSRIWYPKLRLPKG</sequence>
<dbReference type="InterPro" id="IPR012879">
    <property type="entry name" value="CCDC47"/>
</dbReference>
<evidence type="ECO:0000313" key="7">
    <source>
        <dbReference type="EMBL" id="SCV73780.1"/>
    </source>
</evidence>
<dbReference type="GO" id="GO:0005783">
    <property type="term" value="C:endoplasmic reticulum"/>
    <property type="evidence" value="ECO:0007669"/>
    <property type="project" value="InterPro"/>
</dbReference>
<evidence type="ECO:0000256" key="5">
    <source>
        <dbReference type="SAM" id="Phobius"/>
    </source>
</evidence>
<feature type="chain" id="PRO_5012444024" evidence="6">
    <location>
        <begin position="22"/>
        <end position="173"/>
    </location>
</feature>
<reference evidence="8" key="1">
    <citation type="submission" date="2016-09" db="EMBL/GenBank/DDBJ databases">
        <authorList>
            <person name="Jeantristanb JTB J.-T."/>
            <person name="Ricardo R."/>
        </authorList>
    </citation>
    <scope>NUCLEOTIDE SEQUENCE [LARGE SCALE GENOMIC DNA]</scope>
</reference>
<feature type="signal peptide" evidence="6">
    <location>
        <begin position="1"/>
        <end position="21"/>
    </location>
</feature>
<keyword evidence="3 5" id="KW-1133">Transmembrane helix</keyword>
<accession>A0A238FJ16</accession>
<dbReference type="Pfam" id="PF07946">
    <property type="entry name" value="CCDC47"/>
    <property type="match status" value="1"/>
</dbReference>
<keyword evidence="8" id="KW-1185">Reference proteome</keyword>
<keyword evidence="2 5" id="KW-0812">Transmembrane</keyword>
<evidence type="ECO:0000256" key="4">
    <source>
        <dbReference type="ARBA" id="ARBA00023136"/>
    </source>
</evidence>
<comment type="subcellular location">
    <subcellularLocation>
        <location evidence="1">Membrane</location>
        <topology evidence="1">Single-pass membrane protein</topology>
    </subcellularLocation>
</comment>
<evidence type="ECO:0000256" key="3">
    <source>
        <dbReference type="ARBA" id="ARBA00022989"/>
    </source>
</evidence>
<keyword evidence="4 5" id="KW-0472">Membrane</keyword>
<dbReference type="STRING" id="269621.A0A238FJ16"/>
<dbReference type="GO" id="GO:0016020">
    <property type="term" value="C:membrane"/>
    <property type="evidence" value="ECO:0007669"/>
    <property type="project" value="UniProtKB-SubCell"/>
</dbReference>
<evidence type="ECO:0000313" key="8">
    <source>
        <dbReference type="Proteomes" id="UP000198372"/>
    </source>
</evidence>
<evidence type="ECO:0000256" key="1">
    <source>
        <dbReference type="ARBA" id="ARBA00004167"/>
    </source>
</evidence>
<protein>
    <submittedName>
        <fullName evidence="7">BQ2448_6210 protein</fullName>
    </submittedName>
</protein>
<evidence type="ECO:0000256" key="6">
    <source>
        <dbReference type="SAM" id="SignalP"/>
    </source>
</evidence>
<gene>
    <name evidence="7" type="ORF">BQ2448_6210</name>
</gene>
<dbReference type="OrthoDB" id="10039147at2759"/>
<dbReference type="GO" id="GO:0005509">
    <property type="term" value="F:calcium ion binding"/>
    <property type="evidence" value="ECO:0007669"/>
    <property type="project" value="InterPro"/>
</dbReference>
<dbReference type="EMBL" id="FMSP01000019">
    <property type="protein sequence ID" value="SCV73780.1"/>
    <property type="molecule type" value="Genomic_DNA"/>
</dbReference>
<evidence type="ECO:0000256" key="2">
    <source>
        <dbReference type="ARBA" id="ARBA00022692"/>
    </source>
</evidence>
<keyword evidence="6" id="KW-0732">Signal</keyword>
<dbReference type="Proteomes" id="UP000198372">
    <property type="component" value="Unassembled WGS sequence"/>
</dbReference>
<organism evidence="7 8">
    <name type="scientific">Microbotryum intermedium</name>
    <dbReference type="NCBI Taxonomy" id="269621"/>
    <lineage>
        <taxon>Eukaryota</taxon>
        <taxon>Fungi</taxon>
        <taxon>Dikarya</taxon>
        <taxon>Basidiomycota</taxon>
        <taxon>Pucciniomycotina</taxon>
        <taxon>Microbotryomycetes</taxon>
        <taxon>Microbotryales</taxon>
        <taxon>Microbotryaceae</taxon>
        <taxon>Microbotryum</taxon>
    </lineage>
</organism>
<proteinExistence type="predicted"/>
<feature type="transmembrane region" description="Helical" evidence="5">
    <location>
        <begin position="67"/>
        <end position="87"/>
    </location>
</feature>
<dbReference type="PANTHER" id="PTHR12883:SF0">
    <property type="entry name" value="PAT COMPLEX SUBUNIT CCDC47"/>
    <property type="match status" value="1"/>
</dbReference>
<dbReference type="AlphaFoldDB" id="A0A238FJ16"/>
<dbReference type="GO" id="GO:0032469">
    <property type="term" value="P:endoplasmic reticulum calcium ion homeostasis"/>
    <property type="evidence" value="ECO:0007669"/>
    <property type="project" value="InterPro"/>
</dbReference>
<name>A0A238FJ16_9BASI</name>
<dbReference type="PANTHER" id="PTHR12883">
    <property type="entry name" value="ADIPOCYTE-SPECIFIC PROTEIN 4-RELATED"/>
    <property type="match status" value="1"/>
</dbReference>